<dbReference type="Gene3D" id="1.10.10.60">
    <property type="entry name" value="Homeodomain-like"/>
    <property type="match status" value="1"/>
</dbReference>
<evidence type="ECO:0000313" key="4">
    <source>
        <dbReference type="EMBL" id="KAJ9482390.1"/>
    </source>
</evidence>
<keyword evidence="5" id="KW-1185">Reference proteome</keyword>
<keyword evidence="1" id="KW-0238">DNA-binding</keyword>
<dbReference type="InterPro" id="IPR006600">
    <property type="entry name" value="HTH_CenpB_DNA-bd_dom"/>
</dbReference>
<dbReference type="Pfam" id="PF03221">
    <property type="entry name" value="HTH_Tnp_Tc5"/>
    <property type="match status" value="1"/>
</dbReference>
<protein>
    <recommendedName>
        <fullName evidence="3">HTH CENPB-type domain-containing protein</fullName>
    </recommendedName>
</protein>
<keyword evidence="2" id="KW-0539">Nucleus</keyword>
<gene>
    <name evidence="4" type="ORF">VN97_g11042</name>
</gene>
<evidence type="ECO:0000256" key="2">
    <source>
        <dbReference type="ARBA" id="ARBA00023242"/>
    </source>
</evidence>
<dbReference type="AlphaFoldDB" id="A0AAI9T8X8"/>
<organism evidence="4 5">
    <name type="scientific">Penicillium thymicola</name>
    <dbReference type="NCBI Taxonomy" id="293382"/>
    <lineage>
        <taxon>Eukaryota</taxon>
        <taxon>Fungi</taxon>
        <taxon>Dikarya</taxon>
        <taxon>Ascomycota</taxon>
        <taxon>Pezizomycotina</taxon>
        <taxon>Eurotiomycetes</taxon>
        <taxon>Eurotiomycetidae</taxon>
        <taxon>Eurotiales</taxon>
        <taxon>Aspergillaceae</taxon>
        <taxon>Penicillium</taxon>
    </lineage>
</organism>
<sequence>MPPIRSAKRQKLVEQEGRVELAIQALKQQKVASVNEAARVFDVPRSTLRDRVKGTIHRPITRANCMKLDTIEEQSLEDWILDLDARGKAPTFALAQEMANILLSQRSDRNTTTVGKNWI</sequence>
<accession>A0AAI9T8X8</accession>
<evidence type="ECO:0000313" key="5">
    <source>
        <dbReference type="Proteomes" id="UP001227192"/>
    </source>
</evidence>
<reference evidence="4" key="1">
    <citation type="submission" date="2015-06" db="EMBL/GenBank/DDBJ databases">
        <authorList>
            <person name="Nguyen H."/>
        </authorList>
    </citation>
    <scope>NUCLEOTIDE SEQUENCE</scope>
    <source>
        <strain evidence="4">DAOM 180753</strain>
    </source>
</reference>
<feature type="domain" description="HTH CENPB-type" evidence="3">
    <location>
        <begin position="60"/>
        <end position="119"/>
    </location>
</feature>
<dbReference type="PROSITE" id="PS51253">
    <property type="entry name" value="HTH_CENPB"/>
    <property type="match status" value="1"/>
</dbReference>
<dbReference type="Pfam" id="PF05225">
    <property type="entry name" value="HTH_psq"/>
    <property type="match status" value="1"/>
</dbReference>
<comment type="caution">
    <text evidence="4">The sequence shown here is derived from an EMBL/GenBank/DDBJ whole genome shotgun (WGS) entry which is preliminary data.</text>
</comment>
<dbReference type="GO" id="GO:0003677">
    <property type="term" value="F:DNA binding"/>
    <property type="evidence" value="ECO:0007669"/>
    <property type="project" value="UniProtKB-KW"/>
</dbReference>
<reference evidence="4" key="2">
    <citation type="journal article" date="2016" name="Fungal Biol.">
        <title>Ochratoxin A production by Penicillium thymicola.</title>
        <authorList>
            <person name="Nguyen H.D.T."/>
            <person name="McMullin D.R."/>
            <person name="Ponomareva E."/>
            <person name="Riley R."/>
            <person name="Pomraning K.R."/>
            <person name="Baker S.E."/>
            <person name="Seifert K.A."/>
        </authorList>
    </citation>
    <scope>NUCLEOTIDE SEQUENCE</scope>
    <source>
        <strain evidence="4">DAOM 180753</strain>
    </source>
</reference>
<dbReference type="InterPro" id="IPR007889">
    <property type="entry name" value="HTH_Psq"/>
</dbReference>
<dbReference type="InterPro" id="IPR009057">
    <property type="entry name" value="Homeodomain-like_sf"/>
</dbReference>
<evidence type="ECO:0000259" key="3">
    <source>
        <dbReference type="PROSITE" id="PS51253"/>
    </source>
</evidence>
<dbReference type="EMBL" id="LACB01000566">
    <property type="protein sequence ID" value="KAJ9482390.1"/>
    <property type="molecule type" value="Genomic_DNA"/>
</dbReference>
<name>A0AAI9T8X8_PENTH</name>
<proteinExistence type="predicted"/>
<dbReference type="Proteomes" id="UP001227192">
    <property type="component" value="Unassembled WGS sequence"/>
</dbReference>
<dbReference type="SUPFAM" id="SSF46689">
    <property type="entry name" value="Homeodomain-like"/>
    <property type="match status" value="1"/>
</dbReference>
<evidence type="ECO:0000256" key="1">
    <source>
        <dbReference type="ARBA" id="ARBA00023125"/>
    </source>
</evidence>